<dbReference type="InterPro" id="IPR016024">
    <property type="entry name" value="ARM-type_fold"/>
</dbReference>
<keyword evidence="3" id="KW-1185">Reference proteome</keyword>
<evidence type="ECO:0000256" key="1">
    <source>
        <dbReference type="ARBA" id="ARBA00022574"/>
    </source>
</evidence>
<evidence type="ECO:0008006" key="4">
    <source>
        <dbReference type="Google" id="ProtNLM"/>
    </source>
</evidence>
<dbReference type="InterPro" id="IPR011989">
    <property type="entry name" value="ARM-like"/>
</dbReference>
<protein>
    <recommendedName>
        <fullName evidence="4">WD repeat- and FYVE domain-containing protein 4</fullName>
    </recommendedName>
</protein>
<dbReference type="GeneTree" id="ENSGT00940000155684"/>
<evidence type="ECO:0000313" key="2">
    <source>
        <dbReference type="Ensembl" id="ENSPKIP00000039561.1"/>
    </source>
</evidence>
<reference evidence="2" key="2">
    <citation type="submission" date="2025-09" db="UniProtKB">
        <authorList>
            <consortium name="Ensembl"/>
        </authorList>
    </citation>
    <scope>IDENTIFICATION</scope>
</reference>
<dbReference type="PANTHER" id="PTHR46108">
    <property type="entry name" value="BLUE CHEESE"/>
    <property type="match status" value="1"/>
</dbReference>
<evidence type="ECO:0000313" key="3">
    <source>
        <dbReference type="Proteomes" id="UP000261540"/>
    </source>
</evidence>
<reference evidence="2" key="1">
    <citation type="submission" date="2025-08" db="UniProtKB">
        <authorList>
            <consortium name="Ensembl"/>
        </authorList>
    </citation>
    <scope>IDENTIFICATION</scope>
</reference>
<dbReference type="Proteomes" id="UP000261540">
    <property type="component" value="Unplaced"/>
</dbReference>
<name>A0A3B3TB69_9TELE</name>
<accession>A0A3B3TB69</accession>
<dbReference type="InterPro" id="IPR051944">
    <property type="entry name" value="BEACH_domain_protein"/>
</dbReference>
<dbReference type="Ensembl" id="ENSPKIT00000020569.1">
    <property type="protein sequence ID" value="ENSPKIP00000039561.1"/>
    <property type="gene ID" value="ENSPKIG00000016847.1"/>
</dbReference>
<dbReference type="SUPFAM" id="SSF48371">
    <property type="entry name" value="ARM repeat"/>
    <property type="match status" value="1"/>
</dbReference>
<proteinExistence type="predicted"/>
<organism evidence="2 3">
    <name type="scientific">Paramormyrops kingsleyae</name>
    <dbReference type="NCBI Taxonomy" id="1676925"/>
    <lineage>
        <taxon>Eukaryota</taxon>
        <taxon>Metazoa</taxon>
        <taxon>Chordata</taxon>
        <taxon>Craniata</taxon>
        <taxon>Vertebrata</taxon>
        <taxon>Euteleostomi</taxon>
        <taxon>Actinopterygii</taxon>
        <taxon>Neopterygii</taxon>
        <taxon>Teleostei</taxon>
        <taxon>Osteoglossocephala</taxon>
        <taxon>Osteoglossomorpha</taxon>
        <taxon>Osteoglossiformes</taxon>
        <taxon>Mormyridae</taxon>
        <taxon>Paramormyrops</taxon>
    </lineage>
</organism>
<dbReference type="STRING" id="1676925.ENSPKIP00000039561"/>
<dbReference type="GO" id="GO:0019882">
    <property type="term" value="P:antigen processing and presentation"/>
    <property type="evidence" value="ECO:0007669"/>
    <property type="project" value="TreeGrafter"/>
</dbReference>
<sequence>MSYSAPPSAGFDPLCWCFQEVVRAIIGTELLSALVKCLYLFVVIPPRKDRAEEDTALCSFQDTFTQVTLCGQVHCVETLVETQELQCLIIALTSLWEHSSSVWRRRASRVLRAVSAAQTRNNSMKICIQNLLKIPDQVPGPLLAEVAVGVFSFVKDSYPHDVSLFEEFENNEGYMPPSLCCSCEGGVMAEDRQAVQDFLDLLAAFTLYGRAELKVALCVSNPQPPGFKFDPVLTKVKNLTAFRIIQASFLHSDNIHTCSQILQTVRKIWTWDKANFFLLEWTLQSLAQLAGCISRKPPAVHTVFLELLEMVVLQLSYIPHEALLEVVRALERADSVPFNSAALGCLHGLVLHTELFCDVLRDAGLLQQLLEKLKKQAKLLRKAGVSGTSWQNAGSCDDFPEKILTCQMLKVVAALAVKSVRNTVFIRDYGMIPYVKIFVNDGQLRGLALIILEQASQINPEEYMSSTIGALCSSTEAELDLRQDLLKSILKVLEEPHSWRAFRTAGGFTGLLSIVVDMAGALGEAVGGSWASLEPTRVRELLFLTLHTLATAVQLHQLNEHCFRAAGHYERLAEALLDLGCFPGKPQGHSPGAHGRSSWRTFWQLKEAAASPRTAMPVPLQDCLRLLGFLERFALGMDAEGEPGGRVGVQDATPHAAQALGEDTGALFDEKILHPGAIHVIMILLPKIFCPVDPQLSVEVQLSLAHHIQSLVKLERNRQIMCESGLLDTLLTHCQDILDGTDDPLHLPVVRIFEKMASQAIDPYSLRRFLCLGQPLMCAVEDTPGCNSDVAELRQSQETKAPKKKLKHSYSLLTMSPNCTIPHHRVVSLISMTSPRTLQPHRVTTMPSFVEFDMRFSGYGCLFLPSVATVKGVSADSIETGGIGTGKDCRGFPPAAGLSFSTWFFISQFSSARDAHPVRLLTMVRHMSRAELQYSCLTVSVSCPDRYLVVSTEEESFQFLGKEQEVKVQEYSAFIPCRNQLVPAQWHHLVLTIAKDIKKNCWVTVYLNGTKIGTSKMKYIQPFPGLCISMDPTRVIDVCGIIGTPLLWKQPSSLIWRVGPTYLFEEVLTHEAVEVMYSQGTKYIGNYQALCPLGSLKSSFFLFPVNDDTSIIKIIAEERISFVAEVREVYNEVDCRLIAKEMGITSRDSCTPVYLLKNISQHLSGTSRTIGATLIGHSGVRKFQSHSAVDSFQYIGGPAVVLSFVAMASDDSSLYAAVKVLLSVLSTSPGMEREMNRIQGYKMLAFLLKKKSRLISNRTFQLLLSITGSMELGCSASVLNLSAFQDLLCDFEVAPNQEAYNRQISVRPYHYSAVVSPPSCGQQNAQVMHSLGVVNRMLFLLSEPGVTCQQVSIITTIVKLLLVGHFNTTDLCRWGTRSCPRPVVHYLLAEDMFFALGPDWFLLFLQEHLHSSTVLRGLKLLACFLSTPVLLTKFRERVTSGSLLQRLQGESPIFLDNLKAQAWPCEVLSSTCGGFQVLQKLLLHHVGIPQVYGILAVLLLRKTDFESLTGKISAAPTWQCHMPQPLSECNLSVLMFHLSHFMKPLIEEEASWKTLYPGSVMQFFCLVHSMYPKDPLWASPAFLHSLAGTVFPPEPCEVSLGCFHQKFRCGKALCISHALLTAACHLGCGSQSSPEVASHEQKQTFQTEMLEFLMDIVHMTCQEEGQCTHVARNGTVWSFCNACSAHLAENGTFHKKLVEKLYAGMFVVEPEKLLVFISEQIAVVSV</sequence>
<keyword evidence="1" id="KW-0853">WD repeat</keyword>
<dbReference type="Gene3D" id="1.25.10.10">
    <property type="entry name" value="Leucine-rich Repeat Variant"/>
    <property type="match status" value="1"/>
</dbReference>
<dbReference type="PANTHER" id="PTHR46108:SF3">
    <property type="entry name" value="WD REPEAT- AND FYVE DOMAIN-CONTAINING PROTEIN 4"/>
    <property type="match status" value="1"/>
</dbReference>